<dbReference type="RefSeq" id="WP_115315438.1">
    <property type="nucleotide sequence ID" value="NZ_LWIF01000001.1"/>
</dbReference>
<gene>
    <name evidence="2" type="ORF">NCTC12872_00902</name>
</gene>
<proteinExistence type="predicted"/>
<evidence type="ECO:0000313" key="3">
    <source>
        <dbReference type="Proteomes" id="UP000255417"/>
    </source>
</evidence>
<accession>A0A379C9G1</accession>
<dbReference type="AlphaFoldDB" id="A0A379C9G1"/>
<name>A0A379C9G1_9PAST</name>
<keyword evidence="1" id="KW-0812">Transmembrane</keyword>
<dbReference type="Proteomes" id="UP000255417">
    <property type="component" value="Unassembled WGS sequence"/>
</dbReference>
<dbReference type="EMBL" id="UGTA01000001">
    <property type="protein sequence ID" value="SUB58933.1"/>
    <property type="molecule type" value="Genomic_DNA"/>
</dbReference>
<evidence type="ECO:0000256" key="1">
    <source>
        <dbReference type="SAM" id="Phobius"/>
    </source>
</evidence>
<evidence type="ECO:0008006" key="4">
    <source>
        <dbReference type="Google" id="ProtNLM"/>
    </source>
</evidence>
<keyword evidence="3" id="KW-1185">Reference proteome</keyword>
<protein>
    <recommendedName>
        <fullName evidence="4">DUF2007 domain-containing protein</fullName>
    </recommendedName>
</protein>
<feature type="transmembrane region" description="Helical" evidence="1">
    <location>
        <begin position="193"/>
        <end position="211"/>
    </location>
</feature>
<feature type="transmembrane region" description="Helical" evidence="1">
    <location>
        <begin position="144"/>
        <end position="168"/>
    </location>
</feature>
<keyword evidence="1" id="KW-0472">Membrane</keyword>
<organism evidence="2 3">
    <name type="scientific">Phocoenobacter uteri</name>
    <dbReference type="NCBI Taxonomy" id="146806"/>
    <lineage>
        <taxon>Bacteria</taxon>
        <taxon>Pseudomonadati</taxon>
        <taxon>Pseudomonadota</taxon>
        <taxon>Gammaproteobacteria</taxon>
        <taxon>Pasteurellales</taxon>
        <taxon>Pasteurellaceae</taxon>
        <taxon>Phocoenobacter</taxon>
    </lineage>
</organism>
<keyword evidence="1" id="KW-1133">Transmembrane helix</keyword>
<evidence type="ECO:0000313" key="2">
    <source>
        <dbReference type="EMBL" id="SUB58933.1"/>
    </source>
</evidence>
<dbReference type="OrthoDB" id="9814194at2"/>
<sequence>MSQEYVKFKKCFTLEEAEEVKFLLEQSGIDVKLIKDLPPDFAGNHINNKPEIHLKQADFEQAQQIIEKDAEKMIESVEEDYYLFDSSDDELQDILSKPYEWNAFDYTLAKKILKDRGQSVDPKKLEKIKEERIEILSQPKSSPILVALGYFCAFCGGLLGILTGYSLWTAKKTLPNGKVIYVYTEENRKHGKQIFYIGLCVTVLALTYRIIDGV</sequence>
<reference evidence="2 3" key="1">
    <citation type="submission" date="2018-06" db="EMBL/GenBank/DDBJ databases">
        <authorList>
            <consortium name="Pathogen Informatics"/>
            <person name="Doyle S."/>
        </authorList>
    </citation>
    <scope>NUCLEOTIDE SEQUENCE [LARGE SCALE GENOMIC DNA]</scope>
    <source>
        <strain evidence="2 3">NCTC12872</strain>
    </source>
</reference>